<protein>
    <submittedName>
        <fullName evidence="2">Acyl-CoA thioesterase FadM</fullName>
    </submittedName>
</protein>
<reference evidence="2 3" key="2">
    <citation type="submission" date="2021-03" db="EMBL/GenBank/DDBJ databases">
        <title>Genomic Encyclopedia of Type Strains, Phase IV (KMG-IV): sequencing the most valuable type-strain genomes for metagenomic binning, comparative biology and taxonomic classification.</title>
        <authorList>
            <person name="Goeker M."/>
        </authorList>
    </citation>
    <scope>NUCLEOTIDE SEQUENCE [LARGE SCALE GENOMIC DNA]</scope>
    <source>
        <strain evidence="2 3">DSM 41954</strain>
    </source>
</reference>
<dbReference type="Proteomes" id="UP000756710">
    <property type="component" value="Unassembled WGS sequence"/>
</dbReference>
<sequence>MTAAAPPMSTKALLTDVTTVRLRPRYEGSNICTWIGFKHVNYLVEEAVLVHFADSGAPARRLYEEHGLGLDIVALETRILHAFHMDDMAEAEVVPDTQDDDRTLGFRVTLRVERDGSVLKAVAAKVRVSLRADTYLPEVGEPPAEFVPFVVDRLGAEARTGELAPIRVQMPDGDEAAVLASLTDGRNAHAWKWNISYPYCHFTERLQMSGYLRLLEEAKDRFVLDRGISIKTLLDERKWIPVVPQSSVRVLDEAVMEEDLYSVYTVEEIFKDLTYTARMDCFVVRDGALTLTATGRITHGYAVIDNRSDWRLVPFDRRVLDALGAEQSGT</sequence>
<accession>A0A060ZTK0</accession>
<evidence type="ECO:0000313" key="1">
    <source>
        <dbReference type="EMBL" id="CDR09542.1"/>
    </source>
</evidence>
<gene>
    <name evidence="2" type="ORF">J2Z30_002640</name>
    <name evidence="1" type="ORF">SIRAN6150</name>
</gene>
<keyword evidence="3" id="KW-1185">Reference proteome</keyword>
<evidence type="ECO:0000313" key="3">
    <source>
        <dbReference type="Proteomes" id="UP000756710"/>
    </source>
</evidence>
<evidence type="ECO:0000313" key="2">
    <source>
        <dbReference type="EMBL" id="MBP2061631.1"/>
    </source>
</evidence>
<dbReference type="AlphaFoldDB" id="A0A060ZTK0"/>
<dbReference type="SUPFAM" id="SSF54637">
    <property type="entry name" value="Thioesterase/thiol ester dehydrase-isomerase"/>
    <property type="match status" value="1"/>
</dbReference>
<reference evidence="1" key="1">
    <citation type="submission" date="2014-05" db="EMBL/GenBank/DDBJ databases">
        <authorList>
            <person name="Horn Fabian"/>
        </authorList>
    </citation>
    <scope>NUCLEOTIDE SEQUENCE</scope>
</reference>
<name>A0A060ZTK0_9ACTN</name>
<dbReference type="EMBL" id="JAGGLR010000006">
    <property type="protein sequence ID" value="MBP2061631.1"/>
    <property type="molecule type" value="Genomic_DNA"/>
</dbReference>
<proteinExistence type="predicted"/>
<dbReference type="InterPro" id="IPR029069">
    <property type="entry name" value="HotDog_dom_sf"/>
</dbReference>
<dbReference type="EMBL" id="LK022848">
    <property type="protein sequence ID" value="CDR09542.1"/>
    <property type="molecule type" value="Genomic_DNA"/>
</dbReference>
<dbReference type="RefSeq" id="WP_044574704.1">
    <property type="nucleotide sequence ID" value="NZ_BAABDR010000045.1"/>
</dbReference>
<dbReference type="Gene3D" id="3.10.129.10">
    <property type="entry name" value="Hotdog Thioesterase"/>
    <property type="match status" value="1"/>
</dbReference>
<organism evidence="1">
    <name type="scientific">Streptomyces iranensis</name>
    <dbReference type="NCBI Taxonomy" id="576784"/>
    <lineage>
        <taxon>Bacteria</taxon>
        <taxon>Bacillati</taxon>
        <taxon>Actinomycetota</taxon>
        <taxon>Actinomycetes</taxon>
        <taxon>Kitasatosporales</taxon>
        <taxon>Streptomycetaceae</taxon>
        <taxon>Streptomyces</taxon>
        <taxon>Streptomyces violaceusniger group</taxon>
    </lineage>
</organism>
<dbReference type="HOGENOM" id="CLU_848953_0_0_11"/>
<dbReference type="GeneID" id="32472572"/>